<dbReference type="EMBL" id="OE844248">
    <property type="protein sequence ID" value="CAD7604981.1"/>
    <property type="molecule type" value="Genomic_DNA"/>
</dbReference>
<feature type="domain" description="WRKY19-like zinc finger" evidence="1">
    <location>
        <begin position="410"/>
        <end position="432"/>
    </location>
</feature>
<gene>
    <name evidence="2" type="ORF">TGEB3V08_LOCUS9352</name>
</gene>
<evidence type="ECO:0000259" key="1">
    <source>
        <dbReference type="Pfam" id="PF24906"/>
    </source>
</evidence>
<evidence type="ECO:0000313" key="2">
    <source>
        <dbReference type="EMBL" id="CAD7604981.1"/>
    </source>
</evidence>
<feature type="domain" description="WRKY19-like zinc finger" evidence="1">
    <location>
        <begin position="234"/>
        <end position="256"/>
    </location>
</feature>
<dbReference type="AlphaFoldDB" id="A0A7R9K5N4"/>
<proteinExistence type="predicted"/>
<reference evidence="2" key="1">
    <citation type="submission" date="2020-11" db="EMBL/GenBank/DDBJ databases">
        <authorList>
            <person name="Tran Van P."/>
        </authorList>
    </citation>
    <scope>NUCLEOTIDE SEQUENCE</scope>
</reference>
<feature type="domain" description="WRKY19-like zinc finger" evidence="1">
    <location>
        <begin position="437"/>
        <end position="459"/>
    </location>
</feature>
<feature type="domain" description="WRKY19-like zinc finger" evidence="1">
    <location>
        <begin position="464"/>
        <end position="486"/>
    </location>
</feature>
<dbReference type="Pfam" id="PF24906">
    <property type="entry name" value="Zf_WRKY19"/>
    <property type="match status" value="5"/>
</dbReference>
<feature type="domain" description="WRKY19-like zinc finger" evidence="1">
    <location>
        <begin position="261"/>
        <end position="283"/>
    </location>
</feature>
<organism evidence="2">
    <name type="scientific">Timema genevievae</name>
    <name type="common">Walking stick</name>
    <dbReference type="NCBI Taxonomy" id="629358"/>
    <lineage>
        <taxon>Eukaryota</taxon>
        <taxon>Metazoa</taxon>
        <taxon>Ecdysozoa</taxon>
        <taxon>Arthropoda</taxon>
        <taxon>Hexapoda</taxon>
        <taxon>Insecta</taxon>
        <taxon>Pterygota</taxon>
        <taxon>Neoptera</taxon>
        <taxon>Polyneoptera</taxon>
        <taxon>Phasmatodea</taxon>
        <taxon>Timematodea</taxon>
        <taxon>Timematoidea</taxon>
        <taxon>Timematidae</taxon>
        <taxon>Timema</taxon>
    </lineage>
</organism>
<protein>
    <recommendedName>
        <fullName evidence="1">WRKY19-like zinc finger domain-containing protein</fullName>
    </recommendedName>
</protein>
<dbReference type="InterPro" id="IPR056866">
    <property type="entry name" value="Znf_WRKY19"/>
</dbReference>
<name>A0A7R9K5N4_TIMGE</name>
<accession>A0A7R9K5N4</accession>
<sequence>MEDSSEILEGTEIKPVWDFGIQIKSEPGADDDDICDREQLCITDEINIKDEPLFKDEVVIEDEILITDEIHIKDEITLEHEGQRAGIPLLRSFKEPSQPIPTRDGLDTIGTINSSVKRKYSEVFKKCGTEGCVGLSQNCGYYTAHEDTFCGQKCPAEGCYVATVLNMVGILSGSYVKWKVALNWLLKMATVLNMIITDDHPDKESDPQHSAKNSLDHIKVGRHDTVIKIVPSNRKCKVEDCSKYAKKGGRCLKHGGTDIPKRCKSEDCPKLAMRGGYCVPHGGTEYRRRCQLEDCSKLAVKDVKLEPNDSSDTEEALLPIECVKVESEWDSEYRVKFEPCKDNEICFKEETDHIVKEEIDIKDEIILEDEIITGDYPDKESDPQHSAKDSLDHIKVGRHDTVIKIVPSNRKCKVEDCSKYAKKGGRCLKHGGTDIPKRCKSEDCPKLAMRGGYCVPHGGTEYRKRCQVEDCSKLAVKGGRCVAHGGTAYHKKSCQAEDCSKPPRKGGYCMLHGANALVVLSSTAEDGEIKVRILVG</sequence>
<dbReference type="PANTHER" id="PTHR31827">
    <property type="entry name" value="EMB|CAB89363.1"/>
    <property type="match status" value="1"/>
</dbReference>
<dbReference type="PANTHER" id="PTHR31827:SF1">
    <property type="entry name" value="EMB|CAB89363.1"/>
    <property type="match status" value="1"/>
</dbReference>